<evidence type="ECO:0000259" key="3">
    <source>
        <dbReference type="PROSITE" id="PS50897"/>
    </source>
</evidence>
<proteinExistence type="predicted"/>
<dbReference type="InterPro" id="IPR043136">
    <property type="entry name" value="B30.2/SPRY_sf"/>
</dbReference>
<dbReference type="Pfam" id="PF10607">
    <property type="entry name" value="CTLH"/>
    <property type="match status" value="1"/>
</dbReference>
<dbReference type="Gene3D" id="2.60.120.920">
    <property type="match status" value="1"/>
</dbReference>
<dbReference type="SMART" id="SM00668">
    <property type="entry name" value="CTLH"/>
    <property type="match status" value="1"/>
</dbReference>
<dbReference type="PROSITE" id="PS50188">
    <property type="entry name" value="B302_SPRY"/>
    <property type="match status" value="1"/>
</dbReference>
<feature type="domain" description="CTLH" evidence="3">
    <location>
        <begin position="349"/>
        <end position="406"/>
    </location>
</feature>
<dbReference type="PROSITE" id="PS50897">
    <property type="entry name" value="CTLH"/>
    <property type="match status" value="1"/>
</dbReference>
<dbReference type="InterPro" id="IPR035782">
    <property type="entry name" value="SPRY_RanBP9/10"/>
</dbReference>
<feature type="compositionally biased region" description="Basic and acidic residues" evidence="1">
    <location>
        <begin position="426"/>
        <end position="440"/>
    </location>
</feature>
<evidence type="ECO:0000259" key="2">
    <source>
        <dbReference type="PROSITE" id="PS50188"/>
    </source>
</evidence>
<dbReference type="InterPro" id="IPR013320">
    <property type="entry name" value="ConA-like_dom_sf"/>
</dbReference>
<dbReference type="SUPFAM" id="SSF49899">
    <property type="entry name" value="Concanavalin A-like lectins/glucanases"/>
    <property type="match status" value="1"/>
</dbReference>
<dbReference type="AlphaFoldDB" id="A0A9W8E884"/>
<dbReference type="InterPro" id="IPR001870">
    <property type="entry name" value="B30.2/SPRY"/>
</dbReference>
<evidence type="ECO:0000313" key="5">
    <source>
        <dbReference type="Proteomes" id="UP001151582"/>
    </source>
</evidence>
<dbReference type="InterPro" id="IPR050618">
    <property type="entry name" value="Ubq-SigPath_Reg"/>
</dbReference>
<keyword evidence="5" id="KW-1185">Reference proteome</keyword>
<evidence type="ECO:0000313" key="4">
    <source>
        <dbReference type="EMBL" id="KAJ1975399.1"/>
    </source>
</evidence>
<dbReference type="SMART" id="SM00449">
    <property type="entry name" value="SPRY"/>
    <property type="match status" value="1"/>
</dbReference>
<dbReference type="EMBL" id="JANBQB010000531">
    <property type="protein sequence ID" value="KAJ1975399.1"/>
    <property type="molecule type" value="Genomic_DNA"/>
</dbReference>
<evidence type="ECO:0000256" key="1">
    <source>
        <dbReference type="SAM" id="MobiDB-lite"/>
    </source>
</evidence>
<name>A0A9W8E884_9FUNG</name>
<dbReference type="InterPro" id="IPR003877">
    <property type="entry name" value="SPRY_dom"/>
</dbReference>
<feature type="domain" description="B30.2/SPRY" evidence="2">
    <location>
        <begin position="23"/>
        <end position="210"/>
    </location>
</feature>
<organism evidence="4 5">
    <name type="scientific">Dimargaris verticillata</name>
    <dbReference type="NCBI Taxonomy" id="2761393"/>
    <lineage>
        <taxon>Eukaryota</taxon>
        <taxon>Fungi</taxon>
        <taxon>Fungi incertae sedis</taxon>
        <taxon>Zoopagomycota</taxon>
        <taxon>Kickxellomycotina</taxon>
        <taxon>Dimargaritomycetes</taxon>
        <taxon>Dimargaritales</taxon>
        <taxon>Dimargaritaceae</taxon>
        <taxon>Dimargaris</taxon>
    </lineage>
</organism>
<sequence>MASLPTDQQAVLQQLPPYLWDTPYADYILRTPESKRSSVLVPTEWNSKDKANDLEVVASNLQVNYVGPGQRDADAASIRANHPIPPQCGIYYYEIQIVDKGHDGYIGMGLAYGSVNTRRLPGWEPHSWGYHGDDGNSFSGSGSGRPYGPTYSTDDVVGCCINLWTQQVFFTKNGVRLHTAFRDVKGPLYPIVGMRTQDEKLLGNFGQKAFKFDIGHYYQEEKHRLWHLIKATPAKPLPSYPELGLLAAMRGTKAAATDEPMDATETTEGDAPSHLDITNDLVLSYFIHHGYRQTARAFVQNVLGTPQPFGAKPSHSGATSAMAVDLSATDATALSLQRVLTGLDDQDAEIQMRQKISRLILAGDMDTALRLTQQHYPKVFRSNESVYFRLRCQLFVELMRRAGGAQAVSMLEDQGDLDLDADSDDDAMHAPLDPDGRDAMGMELEPSPDPLASGAKPRTTLTSADFLRRALKCGRRLQRDYTHNSGESVRKSLVEVFALLAYPDPSHSPVAYLLDESRRADLVHMLNEEILVSQNKPRIPPLEMAYAQSKVVLDELVKNGSAAANLIQINKDMSL</sequence>
<dbReference type="InterPro" id="IPR024964">
    <property type="entry name" value="CTLH/CRA"/>
</dbReference>
<dbReference type="OrthoDB" id="25503at2759"/>
<dbReference type="PANTHER" id="PTHR12864">
    <property type="entry name" value="RAN BINDING PROTEIN 9-RELATED"/>
    <property type="match status" value="1"/>
</dbReference>
<reference evidence="4" key="1">
    <citation type="submission" date="2022-07" db="EMBL/GenBank/DDBJ databases">
        <title>Phylogenomic reconstructions and comparative analyses of Kickxellomycotina fungi.</title>
        <authorList>
            <person name="Reynolds N.K."/>
            <person name="Stajich J.E."/>
            <person name="Barry K."/>
            <person name="Grigoriev I.V."/>
            <person name="Crous P."/>
            <person name="Smith M.E."/>
        </authorList>
    </citation>
    <scope>NUCLEOTIDE SEQUENCE</scope>
    <source>
        <strain evidence="4">RSA 567</strain>
    </source>
</reference>
<accession>A0A9W8E884</accession>
<dbReference type="InterPro" id="IPR013144">
    <property type="entry name" value="CRA_dom"/>
</dbReference>
<protein>
    <recommendedName>
        <fullName evidence="6">Concanavalin A-like lectin/glucanase domain-containing protein</fullName>
    </recommendedName>
</protein>
<dbReference type="Proteomes" id="UP001151582">
    <property type="component" value="Unassembled WGS sequence"/>
</dbReference>
<gene>
    <name evidence="4" type="ORF">H4R34_004348</name>
</gene>
<comment type="caution">
    <text evidence="4">The sequence shown here is derived from an EMBL/GenBank/DDBJ whole genome shotgun (WGS) entry which is preliminary data.</text>
</comment>
<evidence type="ECO:0008006" key="6">
    <source>
        <dbReference type="Google" id="ProtNLM"/>
    </source>
</evidence>
<dbReference type="CDD" id="cd12909">
    <property type="entry name" value="SPRY_RanBP9_10"/>
    <property type="match status" value="1"/>
</dbReference>
<dbReference type="SMART" id="SM00757">
    <property type="entry name" value="CRA"/>
    <property type="match status" value="1"/>
</dbReference>
<dbReference type="Pfam" id="PF00622">
    <property type="entry name" value="SPRY"/>
    <property type="match status" value="1"/>
</dbReference>
<feature type="region of interest" description="Disordered" evidence="1">
    <location>
        <begin position="419"/>
        <end position="457"/>
    </location>
</feature>
<dbReference type="InterPro" id="IPR006595">
    <property type="entry name" value="CTLH_C"/>
</dbReference>